<dbReference type="InterPro" id="IPR023378">
    <property type="entry name" value="YheA/YmcA-like_dom_sf"/>
</dbReference>
<dbReference type="EMBL" id="DVNG01000110">
    <property type="protein sequence ID" value="HIU50806.1"/>
    <property type="molecule type" value="Genomic_DNA"/>
</dbReference>
<name>A0A9D1LZD2_9FIRM</name>
<reference evidence="1" key="2">
    <citation type="journal article" date="2021" name="PeerJ">
        <title>Extensive microbial diversity within the chicken gut microbiome revealed by metagenomics and culture.</title>
        <authorList>
            <person name="Gilroy R."/>
            <person name="Ravi A."/>
            <person name="Getino M."/>
            <person name="Pursley I."/>
            <person name="Horton D.L."/>
            <person name="Alikhan N.F."/>
            <person name="Baker D."/>
            <person name="Gharbi K."/>
            <person name="Hall N."/>
            <person name="Watson M."/>
            <person name="Adriaenssens E.M."/>
            <person name="Foster-Nyarko E."/>
            <person name="Jarju S."/>
            <person name="Secka A."/>
            <person name="Antonio M."/>
            <person name="Oren A."/>
            <person name="Chaudhuri R.R."/>
            <person name="La Ragione R."/>
            <person name="Hildebrand F."/>
            <person name="Pallen M.J."/>
        </authorList>
    </citation>
    <scope>NUCLEOTIDE SEQUENCE</scope>
    <source>
        <strain evidence="1">ChiGjej1B1-1684</strain>
    </source>
</reference>
<protein>
    <submittedName>
        <fullName evidence="1">YlbF family regulator</fullName>
    </submittedName>
</protein>
<dbReference type="AlphaFoldDB" id="A0A9D1LZD2"/>
<proteinExistence type="predicted"/>
<organism evidence="1 2">
    <name type="scientific">Candidatus Limousia pullorum</name>
    <dbReference type="NCBI Taxonomy" id="2840860"/>
    <lineage>
        <taxon>Bacteria</taxon>
        <taxon>Bacillati</taxon>
        <taxon>Bacillota</taxon>
        <taxon>Clostridia</taxon>
        <taxon>Eubacteriales</taxon>
        <taxon>Oscillospiraceae</taxon>
        <taxon>Oscillospiraceae incertae sedis</taxon>
        <taxon>Candidatus Limousia</taxon>
    </lineage>
</organism>
<evidence type="ECO:0000313" key="2">
    <source>
        <dbReference type="Proteomes" id="UP000824118"/>
    </source>
</evidence>
<dbReference type="Proteomes" id="UP000824118">
    <property type="component" value="Unassembled WGS sequence"/>
</dbReference>
<reference evidence="1" key="1">
    <citation type="submission" date="2020-10" db="EMBL/GenBank/DDBJ databases">
        <authorList>
            <person name="Gilroy R."/>
        </authorList>
    </citation>
    <scope>NUCLEOTIDE SEQUENCE</scope>
    <source>
        <strain evidence="1">ChiGjej1B1-1684</strain>
    </source>
</reference>
<comment type="caution">
    <text evidence="1">The sequence shown here is derived from an EMBL/GenBank/DDBJ whole genome shotgun (WGS) entry which is preliminary data.</text>
</comment>
<evidence type="ECO:0000313" key="1">
    <source>
        <dbReference type="EMBL" id="HIU50806.1"/>
    </source>
</evidence>
<accession>A0A9D1LZD2</accession>
<dbReference type="SUPFAM" id="SSF158622">
    <property type="entry name" value="YheA/YmcA-like"/>
    <property type="match status" value="1"/>
</dbReference>
<dbReference type="Pfam" id="PF06133">
    <property type="entry name" value="Com_YlbF"/>
    <property type="match status" value="1"/>
</dbReference>
<dbReference type="InterPro" id="IPR010368">
    <property type="entry name" value="Com_YlbF"/>
</dbReference>
<gene>
    <name evidence="1" type="ORF">IAD22_07315</name>
</gene>
<dbReference type="Gene3D" id="1.20.1500.10">
    <property type="entry name" value="YheA/YmcA-like"/>
    <property type="match status" value="1"/>
</dbReference>
<sequence length="135" mass="15042">MDIIEMTRDLGRALQQEESFKKLMDAQKKADADIDLQRLIGEFNLKRMAINNEASKEDRSDEKLKELNAEMRHVYADIMKNENMTAYNEAKNEFDAIMQRVTAIITQCAEGADPATADYSQSSCSGSCSTCGGCG</sequence>